<evidence type="ECO:0000313" key="3">
    <source>
        <dbReference type="Proteomes" id="UP000652761"/>
    </source>
</evidence>
<protein>
    <submittedName>
        <fullName evidence="2">Uncharacterized protein</fullName>
    </submittedName>
</protein>
<reference evidence="2" key="1">
    <citation type="submission" date="2017-07" db="EMBL/GenBank/DDBJ databases">
        <title>Taro Niue Genome Assembly and Annotation.</title>
        <authorList>
            <person name="Atibalentja N."/>
            <person name="Keating K."/>
            <person name="Fields C.J."/>
        </authorList>
    </citation>
    <scope>NUCLEOTIDE SEQUENCE</scope>
    <source>
        <strain evidence="2">Niue_2</strain>
        <tissue evidence="2">Leaf</tissue>
    </source>
</reference>
<gene>
    <name evidence="2" type="ORF">Taro_019893</name>
</gene>
<organism evidence="2 3">
    <name type="scientific">Colocasia esculenta</name>
    <name type="common">Wild taro</name>
    <name type="synonym">Arum esculentum</name>
    <dbReference type="NCBI Taxonomy" id="4460"/>
    <lineage>
        <taxon>Eukaryota</taxon>
        <taxon>Viridiplantae</taxon>
        <taxon>Streptophyta</taxon>
        <taxon>Embryophyta</taxon>
        <taxon>Tracheophyta</taxon>
        <taxon>Spermatophyta</taxon>
        <taxon>Magnoliopsida</taxon>
        <taxon>Liliopsida</taxon>
        <taxon>Araceae</taxon>
        <taxon>Aroideae</taxon>
        <taxon>Colocasieae</taxon>
        <taxon>Colocasia</taxon>
    </lineage>
</organism>
<accession>A0A843V6W3</accession>
<sequence length="125" mass="13765">MAPRRCRDAQERRDHVATARHAAIPKARSNLEDREAVATAWQVASTPTTLPPDTTVLTDKTAVKPCQNTVTTARGDAARTRRSPLPRHEPPMLSWQAAPPRPCRGRGAYRDFDDGPRAQGGGRDF</sequence>
<name>A0A843V6W3_COLES</name>
<proteinExistence type="predicted"/>
<feature type="compositionally biased region" description="Basic and acidic residues" evidence="1">
    <location>
        <begin position="1"/>
        <end position="17"/>
    </location>
</feature>
<dbReference type="AlphaFoldDB" id="A0A843V6W3"/>
<evidence type="ECO:0000256" key="1">
    <source>
        <dbReference type="SAM" id="MobiDB-lite"/>
    </source>
</evidence>
<dbReference type="EMBL" id="NMUH01000972">
    <property type="protein sequence ID" value="MQL87359.1"/>
    <property type="molecule type" value="Genomic_DNA"/>
</dbReference>
<feature type="region of interest" description="Disordered" evidence="1">
    <location>
        <begin position="1"/>
        <end position="31"/>
    </location>
</feature>
<comment type="caution">
    <text evidence="2">The sequence shown here is derived from an EMBL/GenBank/DDBJ whole genome shotgun (WGS) entry which is preliminary data.</text>
</comment>
<evidence type="ECO:0000313" key="2">
    <source>
        <dbReference type="EMBL" id="MQL87359.1"/>
    </source>
</evidence>
<feature type="region of interest" description="Disordered" evidence="1">
    <location>
        <begin position="73"/>
        <end position="125"/>
    </location>
</feature>
<dbReference type="Proteomes" id="UP000652761">
    <property type="component" value="Unassembled WGS sequence"/>
</dbReference>
<keyword evidence="3" id="KW-1185">Reference proteome</keyword>